<name>A0A1H6AU82_9RHOB</name>
<reference evidence="1 2" key="1">
    <citation type="submission" date="2016-10" db="EMBL/GenBank/DDBJ databases">
        <authorList>
            <person name="de Groot N.N."/>
        </authorList>
    </citation>
    <scope>NUCLEOTIDE SEQUENCE [LARGE SCALE GENOMIC DNA]</scope>
    <source>
        <strain evidence="1 2">DSM 26915</strain>
    </source>
</reference>
<keyword evidence="2" id="KW-1185">Reference proteome</keyword>
<dbReference type="EMBL" id="FNUZ01000005">
    <property type="protein sequence ID" value="SEG51942.1"/>
    <property type="molecule type" value="Genomic_DNA"/>
</dbReference>
<organism evidence="1 2">
    <name type="scientific">Thalassococcus halodurans</name>
    <dbReference type="NCBI Taxonomy" id="373675"/>
    <lineage>
        <taxon>Bacteria</taxon>
        <taxon>Pseudomonadati</taxon>
        <taxon>Pseudomonadota</taxon>
        <taxon>Alphaproteobacteria</taxon>
        <taxon>Rhodobacterales</taxon>
        <taxon>Roseobacteraceae</taxon>
        <taxon>Thalassococcus</taxon>
    </lineage>
</organism>
<proteinExistence type="predicted"/>
<accession>A0A1H6AU82</accession>
<gene>
    <name evidence="1" type="ORF">SAMN04488045_3168</name>
</gene>
<evidence type="ECO:0000313" key="1">
    <source>
        <dbReference type="EMBL" id="SEG51942.1"/>
    </source>
</evidence>
<dbReference type="Proteomes" id="UP000236752">
    <property type="component" value="Unassembled WGS sequence"/>
</dbReference>
<evidence type="ECO:0000313" key="2">
    <source>
        <dbReference type="Proteomes" id="UP000236752"/>
    </source>
</evidence>
<sequence>MRCAKRRPECPFQHISHHEWFEKFDLISSLGKIQRSKWGALVPSIKSFTGEPMRFTKTLPAAVAALVLSTSTAFAWDDAYKGDATHNPNSNVLMHEYKAANNCPAGQQPVMMGGVICCGEPNAGPYINRASAPKKVVRSYSAPVGVKGVYAPIGEKGVVYR</sequence>
<dbReference type="AlphaFoldDB" id="A0A1H6AU82"/>
<protein>
    <submittedName>
        <fullName evidence="1">Uncharacterized protein</fullName>
    </submittedName>
</protein>